<dbReference type="EMBL" id="AMCI01008557">
    <property type="protein sequence ID" value="EJW90883.1"/>
    <property type="molecule type" value="Genomic_DNA"/>
</dbReference>
<sequence>KGIIDEVGKVSIADVKFEGNNDLIQMWGLTWTHPIWSRSSLFASTRR</sequence>
<dbReference type="AlphaFoldDB" id="J9F8W6"/>
<proteinExistence type="predicted"/>
<gene>
    <name evidence="1" type="ORF">EVA_21010</name>
</gene>
<reference evidence="1" key="1">
    <citation type="journal article" date="2012" name="PLoS ONE">
        <title>Gene sets for utilization of primary and secondary nutrition supplies in the distal gut of endangered iberian lynx.</title>
        <authorList>
            <person name="Alcaide M."/>
            <person name="Messina E."/>
            <person name="Richter M."/>
            <person name="Bargiela R."/>
            <person name="Peplies J."/>
            <person name="Huws S.A."/>
            <person name="Newbold C.J."/>
            <person name="Golyshin P.N."/>
            <person name="Simon M.A."/>
            <person name="Lopez G."/>
            <person name="Yakimov M.M."/>
            <person name="Ferrer M."/>
        </authorList>
    </citation>
    <scope>NUCLEOTIDE SEQUENCE</scope>
</reference>
<comment type="caution">
    <text evidence="1">The sequence shown here is derived from an EMBL/GenBank/DDBJ whole genome shotgun (WGS) entry which is preliminary data.</text>
</comment>
<protein>
    <submittedName>
        <fullName evidence="1">Uncharacterized protein</fullName>
    </submittedName>
</protein>
<feature type="non-terminal residue" evidence="1">
    <location>
        <position position="1"/>
    </location>
</feature>
<evidence type="ECO:0000313" key="1">
    <source>
        <dbReference type="EMBL" id="EJW90883.1"/>
    </source>
</evidence>
<organism evidence="1">
    <name type="scientific">gut metagenome</name>
    <dbReference type="NCBI Taxonomy" id="749906"/>
    <lineage>
        <taxon>unclassified sequences</taxon>
        <taxon>metagenomes</taxon>
        <taxon>organismal metagenomes</taxon>
    </lineage>
</organism>
<name>J9F8W6_9ZZZZ</name>
<accession>J9F8W6</accession>